<dbReference type="Proteomes" id="UP000299102">
    <property type="component" value="Unassembled WGS sequence"/>
</dbReference>
<comment type="caution">
    <text evidence="1">The sequence shown here is derived from an EMBL/GenBank/DDBJ whole genome shotgun (WGS) entry which is preliminary data.</text>
</comment>
<keyword evidence="2" id="KW-1185">Reference proteome</keyword>
<accession>A0A4C1VK24</accession>
<dbReference type="EMBL" id="BGZK01000356">
    <property type="protein sequence ID" value="GBP38959.1"/>
    <property type="molecule type" value="Genomic_DNA"/>
</dbReference>
<name>A0A4C1VK24_EUMVA</name>
<sequence length="95" mass="10503">MSHASCFEDVLRMFTEFSFYKRGPIAQFTGGSVVFLLKTSCVYNGEWGTIKTNYRLGGRRSNNREVKASGARDLNAPPGACALAEGVMNARYLLE</sequence>
<organism evidence="1 2">
    <name type="scientific">Eumeta variegata</name>
    <name type="common">Bagworm moth</name>
    <name type="synonym">Eumeta japonica</name>
    <dbReference type="NCBI Taxonomy" id="151549"/>
    <lineage>
        <taxon>Eukaryota</taxon>
        <taxon>Metazoa</taxon>
        <taxon>Ecdysozoa</taxon>
        <taxon>Arthropoda</taxon>
        <taxon>Hexapoda</taxon>
        <taxon>Insecta</taxon>
        <taxon>Pterygota</taxon>
        <taxon>Neoptera</taxon>
        <taxon>Endopterygota</taxon>
        <taxon>Lepidoptera</taxon>
        <taxon>Glossata</taxon>
        <taxon>Ditrysia</taxon>
        <taxon>Tineoidea</taxon>
        <taxon>Psychidae</taxon>
        <taxon>Oiketicinae</taxon>
        <taxon>Eumeta</taxon>
    </lineage>
</organism>
<gene>
    <name evidence="1" type="ORF">EVAR_95709_1</name>
</gene>
<proteinExistence type="predicted"/>
<reference evidence="1 2" key="1">
    <citation type="journal article" date="2019" name="Commun. Biol.">
        <title>The bagworm genome reveals a unique fibroin gene that provides high tensile strength.</title>
        <authorList>
            <person name="Kono N."/>
            <person name="Nakamura H."/>
            <person name="Ohtoshi R."/>
            <person name="Tomita M."/>
            <person name="Numata K."/>
            <person name="Arakawa K."/>
        </authorList>
    </citation>
    <scope>NUCLEOTIDE SEQUENCE [LARGE SCALE GENOMIC DNA]</scope>
</reference>
<evidence type="ECO:0000313" key="1">
    <source>
        <dbReference type="EMBL" id="GBP38959.1"/>
    </source>
</evidence>
<dbReference type="AlphaFoldDB" id="A0A4C1VK24"/>
<evidence type="ECO:0000313" key="2">
    <source>
        <dbReference type="Proteomes" id="UP000299102"/>
    </source>
</evidence>
<protein>
    <submittedName>
        <fullName evidence="1">Uncharacterized protein</fullName>
    </submittedName>
</protein>